<dbReference type="AlphaFoldDB" id="A0A7Z1AE08"/>
<dbReference type="OrthoDB" id="9793549at2"/>
<gene>
    <name evidence="3" type="primary">rcp1_3</name>
    <name evidence="3" type="ORF">CODIS_34270</name>
</gene>
<proteinExistence type="predicted"/>
<dbReference type="PANTHER" id="PTHR44520">
    <property type="entry name" value="RESPONSE REGULATOR RCP1-RELATED"/>
    <property type="match status" value="1"/>
</dbReference>
<keyword evidence="1" id="KW-0597">Phosphoprotein</keyword>
<name>A0A7Z1AE08_9GAMM</name>
<dbReference type="SMART" id="SM00448">
    <property type="entry name" value="REC"/>
    <property type="match status" value="1"/>
</dbReference>
<sequence length="156" mass="17984">MIDMPGKGEPLDVLLVEDNDAHAELVMRNLEHHRVANVVHHVTDGEAALDYLFGRGAYIDQQSHQQVNLVLLDLRLPKYDGLEVLRQIKQSEELKRIPVVILTTSRAERDVANAYEHNANSYVTKPLDYEKFSELMDEIGYYWLAWNQSPWLAKKS</sequence>
<dbReference type="InterPro" id="IPR001789">
    <property type="entry name" value="Sig_transdc_resp-reg_receiver"/>
</dbReference>
<dbReference type="EMBL" id="MARB01000023">
    <property type="protein sequence ID" value="ODJ86367.1"/>
    <property type="molecule type" value="Genomic_DNA"/>
</dbReference>
<dbReference type="SUPFAM" id="SSF52172">
    <property type="entry name" value="CheY-like"/>
    <property type="match status" value="1"/>
</dbReference>
<dbReference type="Proteomes" id="UP000094769">
    <property type="component" value="Unassembled WGS sequence"/>
</dbReference>
<dbReference type="PANTHER" id="PTHR44520:SF1">
    <property type="entry name" value="TWO-COMPONENT SYSTEM REGULATORY PROTEIN"/>
    <property type="match status" value="1"/>
</dbReference>
<protein>
    <submittedName>
        <fullName evidence="3">Response regulator rcp1</fullName>
    </submittedName>
</protein>
<evidence type="ECO:0000313" key="3">
    <source>
        <dbReference type="EMBL" id="ODJ86367.1"/>
    </source>
</evidence>
<accession>A0A7Z1AE08</accession>
<dbReference type="PROSITE" id="PS50110">
    <property type="entry name" value="RESPONSE_REGULATORY"/>
    <property type="match status" value="1"/>
</dbReference>
<dbReference type="CDD" id="cd17557">
    <property type="entry name" value="REC_Rcp-like"/>
    <property type="match status" value="1"/>
</dbReference>
<evidence type="ECO:0000259" key="2">
    <source>
        <dbReference type="PROSITE" id="PS50110"/>
    </source>
</evidence>
<comment type="caution">
    <text evidence="3">The sequence shown here is derived from an EMBL/GenBank/DDBJ whole genome shotgun (WGS) entry which is preliminary data.</text>
</comment>
<dbReference type="InterPro" id="IPR011006">
    <property type="entry name" value="CheY-like_superfamily"/>
</dbReference>
<keyword evidence="4" id="KW-1185">Reference proteome</keyword>
<dbReference type="Gene3D" id="3.40.50.2300">
    <property type="match status" value="1"/>
</dbReference>
<dbReference type="Pfam" id="PF00072">
    <property type="entry name" value="Response_reg"/>
    <property type="match status" value="1"/>
</dbReference>
<dbReference type="InterPro" id="IPR052893">
    <property type="entry name" value="TCS_response_regulator"/>
</dbReference>
<organism evidence="3 4">
    <name type="scientific">Candidatus Thiodiazotropha endolucinida</name>
    <dbReference type="NCBI Taxonomy" id="1655433"/>
    <lineage>
        <taxon>Bacteria</taxon>
        <taxon>Pseudomonadati</taxon>
        <taxon>Pseudomonadota</taxon>
        <taxon>Gammaproteobacteria</taxon>
        <taxon>Chromatiales</taxon>
        <taxon>Sedimenticolaceae</taxon>
        <taxon>Candidatus Thiodiazotropha</taxon>
    </lineage>
</organism>
<feature type="domain" description="Response regulatory" evidence="2">
    <location>
        <begin position="12"/>
        <end position="140"/>
    </location>
</feature>
<feature type="modified residue" description="4-aspartylphosphate" evidence="1">
    <location>
        <position position="73"/>
    </location>
</feature>
<dbReference type="GO" id="GO:0000160">
    <property type="term" value="P:phosphorelay signal transduction system"/>
    <property type="evidence" value="ECO:0007669"/>
    <property type="project" value="InterPro"/>
</dbReference>
<reference evidence="3 4" key="1">
    <citation type="submission" date="2016-06" db="EMBL/GenBank/DDBJ databases">
        <title>Genome sequence of endosymbiont of Candidatus Endolucinida thiodiazotropha.</title>
        <authorList>
            <person name="Poehlein A."/>
            <person name="Koenig S."/>
            <person name="Heiden S.E."/>
            <person name="Thuermer A."/>
            <person name="Voget S."/>
            <person name="Daniel R."/>
            <person name="Markert S."/>
            <person name="Gros O."/>
            <person name="Schweder T."/>
        </authorList>
    </citation>
    <scope>NUCLEOTIDE SEQUENCE [LARGE SCALE GENOMIC DNA]</scope>
    <source>
        <strain evidence="3 4">COS</strain>
    </source>
</reference>
<evidence type="ECO:0000313" key="4">
    <source>
        <dbReference type="Proteomes" id="UP000094769"/>
    </source>
</evidence>
<evidence type="ECO:0000256" key="1">
    <source>
        <dbReference type="PROSITE-ProRule" id="PRU00169"/>
    </source>
</evidence>